<name>A0A5B2VB59_9HYPH</name>
<evidence type="ECO:0000313" key="4">
    <source>
        <dbReference type="EMBL" id="KAA2235652.1"/>
    </source>
</evidence>
<accession>A0A5B2VB59</accession>
<dbReference type="Pfam" id="PF09917">
    <property type="entry name" value="DUF2147"/>
    <property type="match status" value="1"/>
</dbReference>
<dbReference type="InterPro" id="IPR019223">
    <property type="entry name" value="DUF2147"/>
</dbReference>
<protein>
    <submittedName>
        <fullName evidence="4">DUF2147 domain-containing protein</fullName>
    </submittedName>
</protein>
<feature type="signal peptide" evidence="2">
    <location>
        <begin position="1"/>
        <end position="24"/>
    </location>
</feature>
<feature type="region of interest" description="Disordered" evidence="1">
    <location>
        <begin position="141"/>
        <end position="160"/>
    </location>
</feature>
<feature type="domain" description="DUF2147" evidence="3">
    <location>
        <begin position="29"/>
        <end position="137"/>
    </location>
</feature>
<feature type="chain" id="PRO_5022882194" evidence="2">
    <location>
        <begin position="25"/>
        <end position="160"/>
    </location>
</feature>
<dbReference type="RefSeq" id="WP_149820589.1">
    <property type="nucleotide sequence ID" value="NZ_VUOA01000034.1"/>
</dbReference>
<keyword evidence="5" id="KW-1185">Reference proteome</keyword>
<dbReference type="EMBL" id="VUOA01000034">
    <property type="protein sequence ID" value="KAA2235652.1"/>
    <property type="molecule type" value="Genomic_DNA"/>
</dbReference>
<evidence type="ECO:0000256" key="2">
    <source>
        <dbReference type="SAM" id="SignalP"/>
    </source>
</evidence>
<dbReference type="OrthoDB" id="9811671at2"/>
<dbReference type="Gene3D" id="2.40.128.520">
    <property type="match status" value="1"/>
</dbReference>
<comment type="caution">
    <text evidence="4">The sequence shown here is derived from an EMBL/GenBank/DDBJ whole genome shotgun (WGS) entry which is preliminary data.</text>
</comment>
<dbReference type="PANTHER" id="PTHR36919:SF2">
    <property type="entry name" value="BLL6627 PROTEIN"/>
    <property type="match status" value="1"/>
</dbReference>
<gene>
    <name evidence="4" type="ORF">F0L46_19365</name>
</gene>
<keyword evidence="2" id="KW-0732">Signal</keyword>
<sequence>MVRIIARPAAAFAALIALGTPSHAVEIAGDWVVADQTAVIRIAPCKDALCGTVVWTKTPGGIDEHNPDPSRRTQPVLGLEIIKTMKSAGPDRWQGSVYNAQDGRTYAATLSPQGPGALRIEGCILGGLLCGGETWTRAVDATGTTPAAPGKGRPGTPTTR</sequence>
<dbReference type="AlphaFoldDB" id="A0A5B2VB59"/>
<reference evidence="4 5" key="2">
    <citation type="submission" date="2019-09" db="EMBL/GenBank/DDBJ databases">
        <authorList>
            <person name="Jin C."/>
        </authorList>
    </citation>
    <scope>NUCLEOTIDE SEQUENCE [LARGE SCALE GENOMIC DNA]</scope>
    <source>
        <strain evidence="4 5">BN140002</strain>
    </source>
</reference>
<evidence type="ECO:0000256" key="1">
    <source>
        <dbReference type="SAM" id="MobiDB-lite"/>
    </source>
</evidence>
<organism evidence="4 5">
    <name type="scientific">Salinarimonas soli</name>
    <dbReference type="NCBI Taxonomy" id="1638099"/>
    <lineage>
        <taxon>Bacteria</taxon>
        <taxon>Pseudomonadati</taxon>
        <taxon>Pseudomonadota</taxon>
        <taxon>Alphaproteobacteria</taxon>
        <taxon>Hyphomicrobiales</taxon>
        <taxon>Salinarimonadaceae</taxon>
        <taxon>Salinarimonas</taxon>
    </lineage>
</organism>
<proteinExistence type="predicted"/>
<dbReference type="Proteomes" id="UP000323142">
    <property type="component" value="Unassembled WGS sequence"/>
</dbReference>
<reference evidence="4 5" key="1">
    <citation type="submission" date="2019-09" db="EMBL/GenBank/DDBJ databases">
        <title>Salinarimonas rosea gen. nov., sp. nov., a new member of the a-2 subgroup of the Proteobacteria.</title>
        <authorList>
            <person name="Liu J."/>
        </authorList>
    </citation>
    <scope>NUCLEOTIDE SEQUENCE [LARGE SCALE GENOMIC DNA]</scope>
    <source>
        <strain evidence="4 5">BN140002</strain>
    </source>
</reference>
<evidence type="ECO:0000259" key="3">
    <source>
        <dbReference type="Pfam" id="PF09917"/>
    </source>
</evidence>
<evidence type="ECO:0000313" key="5">
    <source>
        <dbReference type="Proteomes" id="UP000323142"/>
    </source>
</evidence>
<dbReference type="PANTHER" id="PTHR36919">
    <property type="entry name" value="BLR1215 PROTEIN"/>
    <property type="match status" value="1"/>
</dbReference>